<keyword evidence="1" id="KW-0812">Transmembrane</keyword>
<gene>
    <name evidence="2" type="ORF">ACFQBQ_16860</name>
</gene>
<protein>
    <recommendedName>
        <fullName evidence="4">Serine/threonine protein kinase</fullName>
    </recommendedName>
</protein>
<feature type="transmembrane region" description="Helical" evidence="1">
    <location>
        <begin position="163"/>
        <end position="182"/>
    </location>
</feature>
<keyword evidence="1" id="KW-1133">Transmembrane helix</keyword>
<reference evidence="3" key="1">
    <citation type="journal article" date="2019" name="Int. J. Syst. Evol. Microbiol.">
        <title>The Global Catalogue of Microorganisms (GCM) 10K type strain sequencing project: providing services to taxonomists for standard genome sequencing and annotation.</title>
        <authorList>
            <consortium name="The Broad Institute Genomics Platform"/>
            <consortium name="The Broad Institute Genome Sequencing Center for Infectious Disease"/>
            <person name="Wu L."/>
            <person name="Ma J."/>
        </authorList>
    </citation>
    <scope>NUCLEOTIDE SEQUENCE [LARGE SCALE GENOMIC DNA]</scope>
    <source>
        <strain evidence="3">CGMCC 1.16026</strain>
    </source>
</reference>
<name>A0ABW1ZFM2_9BACT</name>
<comment type="caution">
    <text evidence="2">The sequence shown here is derived from an EMBL/GenBank/DDBJ whole genome shotgun (WGS) entry which is preliminary data.</text>
</comment>
<sequence length="221" mass="25052">MTTFEELEAAWKEQSTRLDRIDLTLANQVHRQNAARIKAPLRGLIVSLWLEIVLTAVGMLLMGGFLADHIRQFRFVWPAALMDVWLAGALIIAIRQLIAARGIEFDEPVAGVQQHLARLRILRLRYFRWLFFSGQIVWWVPFLIISLRMVFGIDAHRFLAPTFIAINAIVGLAVVPILAIGLRSIRSAAGQSWYQRLADVIAGRSLAEARQQADILSEFLR</sequence>
<dbReference type="EMBL" id="JBHSWI010000001">
    <property type="protein sequence ID" value="MFC6647210.1"/>
    <property type="molecule type" value="Genomic_DNA"/>
</dbReference>
<proteinExistence type="predicted"/>
<accession>A0ABW1ZFM2</accession>
<evidence type="ECO:0000256" key="1">
    <source>
        <dbReference type="SAM" id="Phobius"/>
    </source>
</evidence>
<evidence type="ECO:0000313" key="3">
    <source>
        <dbReference type="Proteomes" id="UP001596391"/>
    </source>
</evidence>
<dbReference type="RefSeq" id="WP_263370879.1">
    <property type="nucleotide sequence ID" value="NZ_JAGSYD010000002.1"/>
</dbReference>
<feature type="transmembrane region" description="Helical" evidence="1">
    <location>
        <begin position="126"/>
        <end position="151"/>
    </location>
</feature>
<keyword evidence="3" id="KW-1185">Reference proteome</keyword>
<organism evidence="2 3">
    <name type="scientific">Granulicella cerasi</name>
    <dbReference type="NCBI Taxonomy" id="741063"/>
    <lineage>
        <taxon>Bacteria</taxon>
        <taxon>Pseudomonadati</taxon>
        <taxon>Acidobacteriota</taxon>
        <taxon>Terriglobia</taxon>
        <taxon>Terriglobales</taxon>
        <taxon>Acidobacteriaceae</taxon>
        <taxon>Granulicella</taxon>
    </lineage>
</organism>
<feature type="transmembrane region" description="Helical" evidence="1">
    <location>
        <begin position="75"/>
        <end position="94"/>
    </location>
</feature>
<dbReference type="Proteomes" id="UP001596391">
    <property type="component" value="Unassembled WGS sequence"/>
</dbReference>
<feature type="transmembrane region" description="Helical" evidence="1">
    <location>
        <begin position="41"/>
        <end position="63"/>
    </location>
</feature>
<evidence type="ECO:0008006" key="4">
    <source>
        <dbReference type="Google" id="ProtNLM"/>
    </source>
</evidence>
<keyword evidence="1" id="KW-0472">Membrane</keyword>
<evidence type="ECO:0000313" key="2">
    <source>
        <dbReference type="EMBL" id="MFC6647210.1"/>
    </source>
</evidence>